<gene>
    <name evidence="3" type="ORF">QC761_604770</name>
</gene>
<evidence type="ECO:0000313" key="4">
    <source>
        <dbReference type="Proteomes" id="UP001322138"/>
    </source>
</evidence>
<dbReference type="Proteomes" id="UP001322138">
    <property type="component" value="Unassembled WGS sequence"/>
</dbReference>
<dbReference type="RefSeq" id="XP_062729158.1">
    <property type="nucleotide sequence ID" value="XM_062880926.1"/>
</dbReference>
<feature type="compositionally biased region" description="Polar residues" evidence="2">
    <location>
        <begin position="407"/>
        <end position="458"/>
    </location>
</feature>
<name>A0ABR0FB75_9PEZI</name>
<feature type="compositionally biased region" description="Basic and acidic residues" evidence="2">
    <location>
        <begin position="66"/>
        <end position="85"/>
    </location>
</feature>
<feature type="compositionally biased region" description="Pro residues" evidence="2">
    <location>
        <begin position="47"/>
        <end position="59"/>
    </location>
</feature>
<protein>
    <submittedName>
        <fullName evidence="3">Uncharacterized protein</fullName>
    </submittedName>
</protein>
<dbReference type="EMBL" id="JAFFGZ010000008">
    <property type="protein sequence ID" value="KAK4640182.1"/>
    <property type="molecule type" value="Genomic_DNA"/>
</dbReference>
<comment type="caution">
    <text evidence="3">The sequence shown here is derived from an EMBL/GenBank/DDBJ whole genome shotgun (WGS) entry which is preliminary data.</text>
</comment>
<reference evidence="3 4" key="1">
    <citation type="journal article" date="2023" name="bioRxiv">
        <title>High-quality genome assemblies of four members of thePodospora anserinaspecies complex.</title>
        <authorList>
            <person name="Ament-Velasquez S.L."/>
            <person name="Vogan A.A."/>
            <person name="Wallerman O."/>
            <person name="Hartmann F."/>
            <person name="Gautier V."/>
            <person name="Silar P."/>
            <person name="Giraud T."/>
            <person name="Johannesson H."/>
        </authorList>
    </citation>
    <scope>NUCLEOTIDE SEQUENCE [LARGE SCALE GENOMIC DNA]</scope>
    <source>
        <strain evidence="3 4">CBS 112042</strain>
    </source>
</reference>
<feature type="coiled-coil region" evidence="1">
    <location>
        <begin position="257"/>
        <end position="344"/>
    </location>
</feature>
<organism evidence="3 4">
    <name type="scientific">Podospora bellae-mahoneyi</name>
    <dbReference type="NCBI Taxonomy" id="2093777"/>
    <lineage>
        <taxon>Eukaryota</taxon>
        <taxon>Fungi</taxon>
        <taxon>Dikarya</taxon>
        <taxon>Ascomycota</taxon>
        <taxon>Pezizomycotina</taxon>
        <taxon>Sordariomycetes</taxon>
        <taxon>Sordariomycetidae</taxon>
        <taxon>Sordariales</taxon>
        <taxon>Podosporaceae</taxon>
        <taxon>Podospora</taxon>
    </lineage>
</organism>
<proteinExistence type="predicted"/>
<dbReference type="GeneID" id="87900408"/>
<feature type="region of interest" description="Disordered" evidence="2">
    <location>
        <begin position="374"/>
        <end position="458"/>
    </location>
</feature>
<keyword evidence="4" id="KW-1185">Reference proteome</keyword>
<evidence type="ECO:0000313" key="3">
    <source>
        <dbReference type="EMBL" id="KAK4640182.1"/>
    </source>
</evidence>
<evidence type="ECO:0000256" key="2">
    <source>
        <dbReference type="SAM" id="MobiDB-lite"/>
    </source>
</evidence>
<feature type="compositionally biased region" description="Polar residues" evidence="2">
    <location>
        <begin position="87"/>
        <end position="111"/>
    </location>
</feature>
<keyword evidence="1" id="KW-0175">Coiled coil</keyword>
<evidence type="ECO:0000256" key="1">
    <source>
        <dbReference type="SAM" id="Coils"/>
    </source>
</evidence>
<sequence>MRSHHRLLFRLQRKTKAMDMAYMNSDSESEAGGHPGFSHSHGGGAPLYPPSPSPQPTKPSPIGSEMAKKKAAEKKLAEKVEHAEKNGNPTPATKVLTTPSSTLAGGSSSRESLVYNGRPKKSVATTDAPIVDQFDRLSLAPPQQVVKTTSQIFRGAAAKVSKNFEDDEIHHDHKEMRKQCRLVLRRIWGLREGLHMLQDTAGISDEFLKQLDYDIQGLINSVSQMMDEGDKVGLELLRLIALAESCGDEGRKTQEDLQRFKKEHESIVEEYKFAKEELKQVLTDNRLEVQMAQQRVKELEEERLTLDQVVATYKSKNARDSEMIQFLREKLEKLDMENGYLREQVEGKRNLWMQVHTDEKERDAARNIIKQSSMLGMGQSRPLSHHVSQVSLRPGPRHGPHHDQGLRSFQSYSQLPSGLSPKDSQLIRTPHGGTSTISNGPQSLQNSHLKQITSGSTASANRILNNKATTADNWRRSTPRASVIRADLSGSPSERNPASPYATFSDLESPAAFKQTDETTWAREFEDFYSLMLGFCNSHFKRLQVNPQIVHASIQTKIPSLYNYMCTVINPGRPEEGQGYALSLLCETTTRPYYLLRLMLQHIVNLIFTTDGWTGFSKAVDEEMESLGQVLECSKKLSERDAASKRLAELVAEIEANKQGPNFKNRKVIEHNQILRKMIAPFIKLAKANQEAILHDLFTVTQAAWELSSKLLKAKRTFHYVFNDTGAKYSDDVHMAVETLLKPGDMALRNYRVKLSITPIVTMRSDENLTIRASQIVKAKVLVMP</sequence>
<feature type="region of interest" description="Disordered" evidence="2">
    <location>
        <begin position="25"/>
        <end position="114"/>
    </location>
</feature>
<accession>A0ABR0FB75</accession>